<dbReference type="OrthoDB" id="145905at2759"/>
<reference evidence="1 2" key="1">
    <citation type="journal article" date="2017" name="Genome Biol. Evol.">
        <title>Phytophthora megakarya and P. palmivora, closely related causal agents of cacao black pod rot, underwent increases in genome sizes and gene numbers by different mechanisms.</title>
        <authorList>
            <person name="Ali S.S."/>
            <person name="Shao J."/>
            <person name="Lary D.J."/>
            <person name="Kronmiller B."/>
            <person name="Shen D."/>
            <person name="Strem M.D."/>
            <person name="Amoako-Attah I."/>
            <person name="Akrofi A.Y."/>
            <person name="Begoude B.A."/>
            <person name="Ten Hoopen G.M."/>
            <person name="Coulibaly K."/>
            <person name="Kebe B.I."/>
            <person name="Melnick R.L."/>
            <person name="Guiltinan M.J."/>
            <person name="Tyler B.M."/>
            <person name="Meinhardt L.W."/>
            <person name="Bailey B.A."/>
        </authorList>
    </citation>
    <scope>NUCLEOTIDE SEQUENCE [LARGE SCALE GENOMIC DNA]</scope>
    <source>
        <strain evidence="2">sbr112.9</strain>
    </source>
</reference>
<organism evidence="1 2">
    <name type="scientific">Phytophthora palmivora</name>
    <dbReference type="NCBI Taxonomy" id="4796"/>
    <lineage>
        <taxon>Eukaryota</taxon>
        <taxon>Sar</taxon>
        <taxon>Stramenopiles</taxon>
        <taxon>Oomycota</taxon>
        <taxon>Peronosporomycetes</taxon>
        <taxon>Peronosporales</taxon>
        <taxon>Peronosporaceae</taxon>
        <taxon>Phytophthora</taxon>
    </lineage>
</organism>
<keyword evidence="2" id="KW-1185">Reference proteome</keyword>
<dbReference type="Proteomes" id="UP000237271">
    <property type="component" value="Unassembled WGS sequence"/>
</dbReference>
<evidence type="ECO:0000313" key="2">
    <source>
        <dbReference type="Proteomes" id="UP000237271"/>
    </source>
</evidence>
<proteinExistence type="predicted"/>
<protein>
    <submittedName>
        <fullName evidence="1">Uncharacterized protein</fullName>
    </submittedName>
</protein>
<accession>A0A2P4YAW4</accession>
<evidence type="ECO:0000313" key="1">
    <source>
        <dbReference type="EMBL" id="POM74943.1"/>
    </source>
</evidence>
<gene>
    <name evidence="1" type="ORF">PHPALM_8014</name>
</gene>
<name>A0A2P4YAW4_9STRA</name>
<dbReference type="EMBL" id="NCKW01004225">
    <property type="protein sequence ID" value="POM74943.1"/>
    <property type="molecule type" value="Genomic_DNA"/>
</dbReference>
<dbReference type="AlphaFoldDB" id="A0A2P4YAW4"/>
<comment type="caution">
    <text evidence="1">The sequence shown here is derived from an EMBL/GenBank/DDBJ whole genome shotgun (WGS) entry which is preliminary data.</text>
</comment>
<sequence length="106" mass="12705">MHYKGFRYTKAWEPQVKITLCCSVYRSSGCKARRHVYAIGWKVLINEHRCVHVQLENSEILEVIRGMKEMVDAWSVLDLPHDEITRTALSEKQISRRIYRTRRKHY</sequence>